<dbReference type="EMBL" id="HQ003817">
    <property type="protein sequence ID" value="ADM46131.1"/>
    <property type="molecule type" value="Genomic_DNA"/>
</dbReference>
<sequence length="100" mass="9949">MVKMRLSSGNSSATCTTFIPEGPGRLSGSMGSAPAAAAAWLPPAAAVAAAAPPSVLLPGGRKTTVVGDSCVSPPLSTNAWPENPAGTPRSDGFLRSIYPL</sequence>
<reference evidence="1 2" key="1">
    <citation type="journal article" date="2011" name="J. Clin. Microbiol.">
        <title>Computational analysis of two species C human adenoviruses provides evidence of a novel virus.</title>
        <authorList>
            <person name="Walsh M.P."/>
            <person name="Seto J."/>
            <person name="Liu E.B."/>
            <person name="Dehghan S."/>
            <person name="Hudson N.R."/>
            <person name="Lukashev A.N."/>
            <person name="Ivanova O."/>
            <person name="Chodosh J."/>
            <person name="Dyer D.W."/>
            <person name="Jones M.S."/>
            <person name="Seto D."/>
        </authorList>
    </citation>
    <scope>NUCLEOTIDE SEQUENCE [LARGE SCALE GENOMIC DNA]</scope>
    <source>
        <strain evidence="1">Human/RUS/16700/2001/57[P1H57F6]</strain>
    </source>
</reference>
<evidence type="ECO:0000313" key="2">
    <source>
        <dbReference type="Proteomes" id="UP000135822"/>
    </source>
</evidence>
<proteinExistence type="predicted"/>
<name>E1ARN9_9ADEN</name>
<evidence type="ECO:0000313" key="1">
    <source>
        <dbReference type="EMBL" id="ADM46131.1"/>
    </source>
</evidence>
<accession>E1ARN9</accession>
<gene>
    <name evidence="1" type="primary">E-95</name>
</gene>
<protein>
    <submittedName>
        <fullName evidence="1">Putative 9.9 kDa protein</fullName>
    </submittedName>
</protein>
<dbReference type="Proteomes" id="UP000135822">
    <property type="component" value="Segment"/>
</dbReference>
<organism evidence="1 2">
    <name type="scientific">Human mastadenovirus C</name>
    <dbReference type="NCBI Taxonomy" id="129951"/>
    <lineage>
        <taxon>Viruses</taxon>
        <taxon>Varidnaviria</taxon>
        <taxon>Bamfordvirae</taxon>
        <taxon>Preplasmiviricota</taxon>
        <taxon>Polisuviricotina</taxon>
        <taxon>Pharingeaviricetes</taxon>
        <taxon>Rowavirales</taxon>
        <taxon>Adenoviridae</taxon>
        <taxon>Mastadenovirus</taxon>
        <taxon>Mastadenovirus caesari</taxon>
    </lineage>
</organism>